<accession>A0A7H8QNA0</accession>
<protein>
    <recommendedName>
        <fullName evidence="3">FAM86 N-terminal domain-containing protein</fullName>
    </recommendedName>
</protein>
<evidence type="ECO:0000313" key="1">
    <source>
        <dbReference type="EMBL" id="QKX55021.1"/>
    </source>
</evidence>
<keyword evidence="2" id="KW-1185">Reference proteome</keyword>
<dbReference type="GO" id="GO:0005737">
    <property type="term" value="C:cytoplasm"/>
    <property type="evidence" value="ECO:0007669"/>
    <property type="project" value="TreeGrafter"/>
</dbReference>
<dbReference type="OrthoDB" id="194386at2759"/>
<proteinExistence type="predicted"/>
<dbReference type="PANTHER" id="PTHR14614">
    <property type="entry name" value="HEPATOCELLULAR CARCINOMA-ASSOCIATED ANTIGEN"/>
    <property type="match status" value="1"/>
</dbReference>
<dbReference type="EMBL" id="CP055898">
    <property type="protein sequence ID" value="QKX55021.1"/>
    <property type="molecule type" value="Genomic_DNA"/>
</dbReference>
<organism evidence="1 2">
    <name type="scientific">Talaromyces rugulosus</name>
    <name type="common">Penicillium rugulosum</name>
    <dbReference type="NCBI Taxonomy" id="121627"/>
    <lineage>
        <taxon>Eukaryota</taxon>
        <taxon>Fungi</taxon>
        <taxon>Dikarya</taxon>
        <taxon>Ascomycota</taxon>
        <taxon>Pezizomycotina</taxon>
        <taxon>Eurotiomycetes</taxon>
        <taxon>Eurotiomycetidae</taxon>
        <taxon>Eurotiales</taxon>
        <taxon>Trichocomaceae</taxon>
        <taxon>Talaromyces</taxon>
        <taxon>Talaromyces sect. Islandici</taxon>
    </lineage>
</organism>
<dbReference type="KEGG" id="trg:TRUGW13939_02112"/>
<sequence>MTEAEDHGITLLVAQYFQLIDPKGLAIPPPCILKRPSVQAQIYNEMFDEDTLSPIIPPAGYRLRVLKNIVTRIEASEEWDPEEDEIIESLMTAFTTLMSQPPDPSYAADGKSTPQLSFVKYTLPQTPQSQDSVVTSESRGLLYGFGSTGFRTWEAALHLGTYLCCTETGQALIRGKRVLELGAGTGFVSLLCKKHLDAERMLMTDGNDKLVELFNSTCLKANKLTDDAHIQGKVWEWGTPLFQEESSPEQFDIAIGADVTYDTAIIPLLMNTVSTLFTSHGVKKFVLSATIRNKDTFGAFLAACRKYNFRIAKFPYESPPPEDQIGFFHETRIRICTYMVEP</sequence>
<name>A0A7H8QNA0_TALRU</name>
<dbReference type="PANTHER" id="PTHR14614:SF130">
    <property type="entry name" value="PROTEIN-LYSINE N-METHYLTRANSFERASE EEF2KMT"/>
    <property type="match status" value="1"/>
</dbReference>
<dbReference type="RefSeq" id="XP_035341200.1">
    <property type="nucleotide sequence ID" value="XM_035485307.1"/>
</dbReference>
<dbReference type="AlphaFoldDB" id="A0A7H8QNA0"/>
<dbReference type="InterPro" id="IPR019410">
    <property type="entry name" value="Methyltransf_16"/>
</dbReference>
<dbReference type="Proteomes" id="UP000509510">
    <property type="component" value="Chromosome I"/>
</dbReference>
<dbReference type="SUPFAM" id="SSF53335">
    <property type="entry name" value="S-adenosyl-L-methionine-dependent methyltransferases"/>
    <property type="match status" value="1"/>
</dbReference>
<dbReference type="GeneID" id="55989622"/>
<dbReference type="Gene3D" id="3.40.50.150">
    <property type="entry name" value="Vaccinia Virus protein VP39"/>
    <property type="match status" value="1"/>
</dbReference>
<evidence type="ECO:0008006" key="3">
    <source>
        <dbReference type="Google" id="ProtNLM"/>
    </source>
</evidence>
<evidence type="ECO:0000313" key="2">
    <source>
        <dbReference type="Proteomes" id="UP000509510"/>
    </source>
</evidence>
<dbReference type="Pfam" id="PF10294">
    <property type="entry name" value="Methyltransf_16"/>
    <property type="match status" value="1"/>
</dbReference>
<gene>
    <name evidence="1" type="ORF">TRUGW13939_02112</name>
</gene>
<reference evidence="2" key="1">
    <citation type="submission" date="2020-06" db="EMBL/GenBank/DDBJ databases">
        <title>A chromosome-scale genome assembly of Talaromyces rugulosus W13939.</title>
        <authorList>
            <person name="Wang B."/>
            <person name="Guo L."/>
            <person name="Ye K."/>
            <person name="Wang L."/>
        </authorList>
    </citation>
    <scope>NUCLEOTIDE SEQUENCE [LARGE SCALE GENOMIC DNA]</scope>
    <source>
        <strain evidence="2">W13939</strain>
    </source>
</reference>
<dbReference type="InterPro" id="IPR029063">
    <property type="entry name" value="SAM-dependent_MTases_sf"/>
</dbReference>
<dbReference type="GO" id="GO:0008757">
    <property type="term" value="F:S-adenosylmethionine-dependent methyltransferase activity"/>
    <property type="evidence" value="ECO:0007669"/>
    <property type="project" value="UniProtKB-ARBA"/>
</dbReference>